<sequence>MFIFNICQTIGGVLLSLRWESVESFLSTSINLKMVKMLLQDLVVQKKTTSESFDLISSVNTSCVTVPTGFRTCQVRESGNQKMRE</sequence>
<evidence type="ECO:0000313" key="1">
    <source>
        <dbReference type="EMBL" id="GIY27754.1"/>
    </source>
</evidence>
<comment type="caution">
    <text evidence="1">The sequence shown here is derived from an EMBL/GenBank/DDBJ whole genome shotgun (WGS) entry which is preliminary data.</text>
</comment>
<organism evidence="1 2">
    <name type="scientific">Caerostris darwini</name>
    <dbReference type="NCBI Taxonomy" id="1538125"/>
    <lineage>
        <taxon>Eukaryota</taxon>
        <taxon>Metazoa</taxon>
        <taxon>Ecdysozoa</taxon>
        <taxon>Arthropoda</taxon>
        <taxon>Chelicerata</taxon>
        <taxon>Arachnida</taxon>
        <taxon>Araneae</taxon>
        <taxon>Araneomorphae</taxon>
        <taxon>Entelegynae</taxon>
        <taxon>Araneoidea</taxon>
        <taxon>Araneidae</taxon>
        <taxon>Caerostris</taxon>
    </lineage>
</organism>
<accession>A0AAV4S1A3</accession>
<proteinExistence type="predicted"/>
<evidence type="ECO:0000313" key="2">
    <source>
        <dbReference type="Proteomes" id="UP001054837"/>
    </source>
</evidence>
<dbReference type="Proteomes" id="UP001054837">
    <property type="component" value="Unassembled WGS sequence"/>
</dbReference>
<protein>
    <submittedName>
        <fullName evidence="1">Uncharacterized protein</fullName>
    </submittedName>
</protein>
<keyword evidence="2" id="KW-1185">Reference proteome</keyword>
<reference evidence="1 2" key="1">
    <citation type="submission" date="2021-06" db="EMBL/GenBank/DDBJ databases">
        <title>Caerostris darwini draft genome.</title>
        <authorList>
            <person name="Kono N."/>
            <person name="Arakawa K."/>
        </authorList>
    </citation>
    <scope>NUCLEOTIDE SEQUENCE [LARGE SCALE GENOMIC DNA]</scope>
</reference>
<dbReference type="EMBL" id="BPLQ01007075">
    <property type="protein sequence ID" value="GIY27754.1"/>
    <property type="molecule type" value="Genomic_DNA"/>
</dbReference>
<dbReference type="AlphaFoldDB" id="A0AAV4S1A3"/>
<name>A0AAV4S1A3_9ARAC</name>
<gene>
    <name evidence="1" type="ORF">CDAR_46451</name>
</gene>